<keyword evidence="2" id="KW-0677">Repeat</keyword>
<name>A0AAN8KRN8_9TELE</name>
<dbReference type="PANTHER" id="PTHR13720">
    <property type="entry name" value="WD-40 REPEAT PROTEIN"/>
    <property type="match status" value="1"/>
</dbReference>
<feature type="domain" description="EML-like second beta-propeller" evidence="4">
    <location>
        <begin position="17"/>
        <end position="138"/>
    </location>
</feature>
<protein>
    <recommendedName>
        <fullName evidence="4">EML-like second beta-propeller domain-containing protein</fullName>
    </recommendedName>
</protein>
<dbReference type="InterPro" id="IPR050630">
    <property type="entry name" value="WD_repeat_EMAP"/>
</dbReference>
<gene>
    <name evidence="5" type="ORF">J4Q44_G00360570</name>
</gene>
<organism evidence="5 6">
    <name type="scientific">Coregonus suidteri</name>
    <dbReference type="NCBI Taxonomy" id="861788"/>
    <lineage>
        <taxon>Eukaryota</taxon>
        <taxon>Metazoa</taxon>
        <taxon>Chordata</taxon>
        <taxon>Craniata</taxon>
        <taxon>Vertebrata</taxon>
        <taxon>Euteleostomi</taxon>
        <taxon>Actinopterygii</taxon>
        <taxon>Neopterygii</taxon>
        <taxon>Teleostei</taxon>
        <taxon>Protacanthopterygii</taxon>
        <taxon>Salmoniformes</taxon>
        <taxon>Salmonidae</taxon>
        <taxon>Coregoninae</taxon>
        <taxon>Coregonus</taxon>
    </lineage>
</organism>
<keyword evidence="1" id="KW-0853">WD repeat</keyword>
<sequence>MRRWVFAGGGSRPPRVTEVSTGNYKRQVHEMPSGKMVAEQSVIDRITWATWTSILGDEVLGIWPRNADKADVNCACVSHAGLNVVTGDDFGLVKLFDFPCTEKFTKHKRYFGHSAHVTNIRFSYDDKYVISTGGDDCRAFSPQLSTIMHQDSLAHRSRSWIPKCSQDPNTSSVWQLSPHPENNTRGLAIR</sequence>
<dbReference type="EMBL" id="JAGTTL010000036">
    <property type="protein sequence ID" value="KAK6293731.1"/>
    <property type="molecule type" value="Genomic_DNA"/>
</dbReference>
<dbReference type="InterPro" id="IPR001680">
    <property type="entry name" value="WD40_rpt"/>
</dbReference>
<evidence type="ECO:0000256" key="2">
    <source>
        <dbReference type="ARBA" id="ARBA00022737"/>
    </source>
</evidence>
<dbReference type="Pfam" id="PF23414">
    <property type="entry name" value="Beta-prop_EML_2"/>
    <property type="match status" value="1"/>
</dbReference>
<dbReference type="InterPro" id="IPR036322">
    <property type="entry name" value="WD40_repeat_dom_sf"/>
</dbReference>
<evidence type="ECO:0000256" key="1">
    <source>
        <dbReference type="ARBA" id="ARBA00022574"/>
    </source>
</evidence>
<dbReference type="SMART" id="SM00320">
    <property type="entry name" value="WD40"/>
    <property type="match status" value="2"/>
</dbReference>
<accession>A0AAN8KRN8</accession>
<comment type="caution">
    <text evidence="5">The sequence shown here is derived from an EMBL/GenBank/DDBJ whole genome shotgun (WGS) entry which is preliminary data.</text>
</comment>
<evidence type="ECO:0000313" key="5">
    <source>
        <dbReference type="EMBL" id="KAK6293731.1"/>
    </source>
</evidence>
<dbReference type="InterPro" id="IPR055442">
    <property type="entry name" value="Beta-prop_EML-like_2nd"/>
</dbReference>
<dbReference type="PANTHER" id="PTHR13720:SF33">
    <property type="entry name" value="HELP DOMAIN-CONTAINING PROTEIN"/>
    <property type="match status" value="1"/>
</dbReference>
<keyword evidence="6" id="KW-1185">Reference proteome</keyword>
<dbReference type="InterPro" id="IPR015943">
    <property type="entry name" value="WD40/YVTN_repeat-like_dom_sf"/>
</dbReference>
<dbReference type="Gene3D" id="2.130.10.10">
    <property type="entry name" value="YVTN repeat-like/Quinoprotein amine dehydrogenase"/>
    <property type="match status" value="1"/>
</dbReference>
<feature type="region of interest" description="Disordered" evidence="3">
    <location>
        <begin position="168"/>
        <end position="190"/>
    </location>
</feature>
<evidence type="ECO:0000259" key="4">
    <source>
        <dbReference type="Pfam" id="PF23414"/>
    </source>
</evidence>
<reference evidence="5 6" key="1">
    <citation type="submission" date="2021-04" db="EMBL/GenBank/DDBJ databases">
        <authorList>
            <person name="De Guttry C."/>
            <person name="Zahm M."/>
            <person name="Klopp C."/>
            <person name="Cabau C."/>
            <person name="Louis A."/>
            <person name="Berthelot C."/>
            <person name="Parey E."/>
            <person name="Roest Crollius H."/>
            <person name="Montfort J."/>
            <person name="Robinson-Rechavi M."/>
            <person name="Bucao C."/>
            <person name="Bouchez O."/>
            <person name="Gislard M."/>
            <person name="Lluch J."/>
            <person name="Milhes M."/>
            <person name="Lampietro C."/>
            <person name="Lopez Roques C."/>
            <person name="Donnadieu C."/>
            <person name="Braasch I."/>
            <person name="Desvignes T."/>
            <person name="Postlethwait J."/>
            <person name="Bobe J."/>
            <person name="Wedekind C."/>
            <person name="Guiguen Y."/>
        </authorList>
    </citation>
    <scope>NUCLEOTIDE SEQUENCE [LARGE SCALE GENOMIC DNA]</scope>
    <source>
        <strain evidence="5">Cs_M1</strain>
        <tissue evidence="5">Blood</tissue>
    </source>
</reference>
<evidence type="ECO:0000313" key="6">
    <source>
        <dbReference type="Proteomes" id="UP001356427"/>
    </source>
</evidence>
<dbReference type="SUPFAM" id="SSF50978">
    <property type="entry name" value="WD40 repeat-like"/>
    <property type="match status" value="1"/>
</dbReference>
<dbReference type="GO" id="GO:0008017">
    <property type="term" value="F:microtubule binding"/>
    <property type="evidence" value="ECO:0007669"/>
    <property type="project" value="TreeGrafter"/>
</dbReference>
<dbReference type="AlphaFoldDB" id="A0AAN8KRN8"/>
<evidence type="ECO:0000256" key="3">
    <source>
        <dbReference type="SAM" id="MobiDB-lite"/>
    </source>
</evidence>
<proteinExistence type="predicted"/>
<dbReference type="Proteomes" id="UP001356427">
    <property type="component" value="Unassembled WGS sequence"/>
</dbReference>